<gene>
    <name evidence="2" type="ORF">GCM10008021_29030</name>
    <name evidence="1" type="ORF">GCM10010914_30020</name>
</gene>
<name>A0AAV4K7S5_9DEIO</name>
<evidence type="ECO:0000313" key="2">
    <source>
        <dbReference type="EMBL" id="GGP31252.1"/>
    </source>
</evidence>
<proteinExistence type="predicted"/>
<dbReference type="Proteomes" id="UP000652720">
    <property type="component" value="Unassembled WGS sequence"/>
</dbReference>
<dbReference type="Proteomes" id="UP000630135">
    <property type="component" value="Unassembled WGS sequence"/>
</dbReference>
<evidence type="ECO:0000313" key="1">
    <source>
        <dbReference type="EMBL" id="GGI93403.1"/>
    </source>
</evidence>
<dbReference type="EMBL" id="BMMA01000052">
    <property type="protein sequence ID" value="GGI93403.1"/>
    <property type="molecule type" value="Genomic_DNA"/>
</dbReference>
<sequence>MGFALGDGGHDVDGEVVGFGHVDGDEADAGFHEAGDDGDVAGEAVELGDEEDPTNSAGVAKGGFELGAPALPRAGFDLGEFEDDLKVLTASVSQNGSLLSFETQAALTLFGGTDSVVGDGGGGHGGMLQD</sequence>
<dbReference type="AlphaFoldDB" id="A0AAV4K7S5"/>
<dbReference type="EMBL" id="BMLZ01000060">
    <property type="protein sequence ID" value="GGP31252.1"/>
    <property type="molecule type" value="Genomic_DNA"/>
</dbReference>
<reference evidence="1" key="2">
    <citation type="journal article" date="2014" name="Int. J. Syst. Evol. Microbiol.">
        <title>Complete genome sequence of Corynebacterium casei LMG S-19264T (=DSM 44701T), isolated from a smear-ripened cheese.</title>
        <authorList>
            <consortium name="US DOE Joint Genome Institute (JGI-PGF)"/>
            <person name="Walter F."/>
            <person name="Albersmeier A."/>
            <person name="Kalinowski J."/>
            <person name="Ruckert C."/>
        </authorList>
    </citation>
    <scope>NUCLEOTIDE SEQUENCE</scope>
    <source>
        <strain evidence="1">CGMCC 1.8885</strain>
    </source>
</reference>
<reference evidence="1" key="4">
    <citation type="submission" date="2023-08" db="EMBL/GenBank/DDBJ databases">
        <authorList>
            <person name="Sun Q."/>
            <person name="Zhou Y."/>
        </authorList>
    </citation>
    <scope>NUCLEOTIDE SEQUENCE</scope>
    <source>
        <strain evidence="2">CGMCC 1.8884</strain>
        <strain evidence="1">CGMCC 1.8885</strain>
    </source>
</reference>
<comment type="caution">
    <text evidence="1">The sequence shown here is derived from an EMBL/GenBank/DDBJ whole genome shotgun (WGS) entry which is preliminary data.</text>
</comment>
<organism evidence="1 4">
    <name type="scientific">Deinococcus wulumuqiensis</name>
    <dbReference type="NCBI Taxonomy" id="980427"/>
    <lineage>
        <taxon>Bacteria</taxon>
        <taxon>Thermotogati</taxon>
        <taxon>Deinococcota</taxon>
        <taxon>Deinococci</taxon>
        <taxon>Deinococcales</taxon>
        <taxon>Deinococcaceae</taxon>
        <taxon>Deinococcus</taxon>
    </lineage>
</organism>
<evidence type="ECO:0000313" key="3">
    <source>
        <dbReference type="Proteomes" id="UP000630135"/>
    </source>
</evidence>
<evidence type="ECO:0008006" key="5">
    <source>
        <dbReference type="Google" id="ProtNLM"/>
    </source>
</evidence>
<reference evidence="2" key="1">
    <citation type="journal article" date="2014" name="Int. J. Syst. Evol. Microbiol.">
        <title>Complete genome of a new Firmicutes species belonging to the dominant human colonic microbiota ('Ruminococcus bicirculans') reveals two chromosomes and a selective capacity to utilize plant glucans.</title>
        <authorList>
            <consortium name="NISC Comparative Sequencing Program"/>
            <person name="Wegmann U."/>
            <person name="Louis P."/>
            <person name="Goesmann A."/>
            <person name="Henrissat B."/>
            <person name="Duncan S.H."/>
            <person name="Flint H.J."/>
        </authorList>
    </citation>
    <scope>NUCLEOTIDE SEQUENCE</scope>
    <source>
        <strain evidence="2">CGMCC 1.8884</strain>
    </source>
</reference>
<protein>
    <recommendedName>
        <fullName evidence="5">Calcium-binding protein</fullName>
    </recommendedName>
</protein>
<accession>A0AAV4K7S5</accession>
<evidence type="ECO:0000313" key="4">
    <source>
        <dbReference type="Proteomes" id="UP000652720"/>
    </source>
</evidence>
<reference evidence="3" key="3">
    <citation type="journal article" date="2019" name="Int. J. Syst. Evol. Microbiol.">
        <title>The Global Catalogue of Microorganisms (GCM) 10K type strain sequencing project: providing services to taxonomists for standard genome sequencing and annotation.</title>
        <authorList>
            <consortium name="The Broad Institute Genomics Platform"/>
            <consortium name="The Broad Institute Genome Sequencing Center for Infectious Disease"/>
            <person name="Wu L."/>
            <person name="Ma J."/>
        </authorList>
    </citation>
    <scope>NUCLEOTIDE SEQUENCE [LARGE SCALE GENOMIC DNA]</scope>
    <source>
        <strain evidence="3">CGMCC 1.8884</strain>
    </source>
</reference>
<keyword evidence="3" id="KW-1185">Reference proteome</keyword>